<dbReference type="EMBL" id="BMUW01000004">
    <property type="protein sequence ID" value="GGZ51774.1"/>
    <property type="molecule type" value="Genomic_DNA"/>
</dbReference>
<name>A0ABQ3BSF8_9ACTN</name>
<comment type="caution">
    <text evidence="2">The sequence shown here is derived from an EMBL/GenBank/DDBJ whole genome shotgun (WGS) entry which is preliminary data.</text>
</comment>
<organism evidence="2 3">
    <name type="scientific">Streptomyces rubiginosohelvolus</name>
    <dbReference type="NCBI Taxonomy" id="67362"/>
    <lineage>
        <taxon>Bacteria</taxon>
        <taxon>Bacillati</taxon>
        <taxon>Actinomycetota</taxon>
        <taxon>Actinomycetes</taxon>
        <taxon>Kitasatosporales</taxon>
        <taxon>Streptomycetaceae</taxon>
        <taxon>Streptomyces</taxon>
    </lineage>
</organism>
<sequence length="141" mass="15218">MTTYFNERTGDRVEMNGRSARLDSLDNWTRLGDDEPNPPVVDDGILSRPSLAGPRAVQGPGQVLVETTPPAADEVPTQDTPPVELTPVSQAPADEPRQPAKSGSKADWQAYARTRAKDSNEEAEIDGLTRDELAARYGGDS</sequence>
<keyword evidence="3" id="KW-1185">Reference proteome</keyword>
<evidence type="ECO:0000313" key="2">
    <source>
        <dbReference type="EMBL" id="GGZ51774.1"/>
    </source>
</evidence>
<feature type="region of interest" description="Disordered" evidence="1">
    <location>
        <begin position="1"/>
        <end position="127"/>
    </location>
</feature>
<proteinExistence type="predicted"/>
<evidence type="ECO:0000256" key="1">
    <source>
        <dbReference type="SAM" id="MobiDB-lite"/>
    </source>
</evidence>
<reference evidence="3" key="1">
    <citation type="journal article" date="2019" name="Int. J. Syst. Evol. Microbiol.">
        <title>The Global Catalogue of Microorganisms (GCM) 10K type strain sequencing project: providing services to taxonomists for standard genome sequencing and annotation.</title>
        <authorList>
            <consortium name="The Broad Institute Genomics Platform"/>
            <consortium name="The Broad Institute Genome Sequencing Center for Infectious Disease"/>
            <person name="Wu L."/>
            <person name="Ma J."/>
        </authorList>
    </citation>
    <scope>NUCLEOTIDE SEQUENCE [LARGE SCALE GENOMIC DNA]</scope>
    <source>
        <strain evidence="3">JCM 4602</strain>
    </source>
</reference>
<accession>A0ABQ3BSF8</accession>
<gene>
    <name evidence="2" type="ORF">GCM10010328_28070</name>
</gene>
<evidence type="ECO:0000313" key="3">
    <source>
        <dbReference type="Proteomes" id="UP000624183"/>
    </source>
</evidence>
<protein>
    <submittedName>
        <fullName evidence="2">Uncharacterized protein</fullName>
    </submittedName>
</protein>
<dbReference type="Proteomes" id="UP000624183">
    <property type="component" value="Unassembled WGS sequence"/>
</dbReference>
<feature type="compositionally biased region" description="Basic and acidic residues" evidence="1">
    <location>
        <begin position="8"/>
        <end position="24"/>
    </location>
</feature>